<proteinExistence type="predicted"/>
<dbReference type="InterPro" id="IPR025447">
    <property type="entry name" value="DUF4192"/>
</dbReference>
<evidence type="ECO:0000313" key="2">
    <source>
        <dbReference type="Proteomes" id="UP000279859"/>
    </source>
</evidence>
<organism evidence="1 2">
    <name type="scientific">Cryobacterium tepidiphilum</name>
    <dbReference type="NCBI Taxonomy" id="2486026"/>
    <lineage>
        <taxon>Bacteria</taxon>
        <taxon>Bacillati</taxon>
        <taxon>Actinomycetota</taxon>
        <taxon>Actinomycetes</taxon>
        <taxon>Micrococcales</taxon>
        <taxon>Microbacteriaceae</taxon>
        <taxon>Cryobacterium</taxon>
    </lineage>
</organism>
<dbReference type="Proteomes" id="UP000279859">
    <property type="component" value="Unassembled WGS sequence"/>
</dbReference>
<keyword evidence="2" id="KW-1185">Reference proteome</keyword>
<accession>A0A3M8LGQ7</accession>
<sequence>MPVHRSRERPVGHGGRMQPTVIKARQAQDFLALVPQLAGFLPRNSVVLVAFRGNRTCGALRFNLPESGVPHSVYARVASTLVGTLCKIAGVNAVVPVVYTDQPFHLPGGMPAQRFARALVEAAERSGFLVRDVLCVASDGWGSYDDPECPAHGRPLSDIAGSAVAAPPVIGTIESRAELPPASGPLKEKVARLYRRYRRLAGDTPALGVATGDVIDAITAAEEMLGWTEQSPDPEALAAMLFLVQSPPTRDQVMLQIAFGEEIGGVARDVNRRYEAIREATGRSFDEIAMAEHEAAAREPGVRTEAADAGALLGRLLTGFSRERPDPDRVERGIRMLALLVAHAPRAARPAPLCMLAWLSWTLGRGSVAGIFIDRVLAIEPGYSMAITLGVMFDAGHLPEWAWAEPEAG</sequence>
<dbReference type="AlphaFoldDB" id="A0A3M8LGQ7"/>
<comment type="caution">
    <text evidence="1">The sequence shown here is derived from an EMBL/GenBank/DDBJ whole genome shotgun (WGS) entry which is preliminary data.</text>
</comment>
<name>A0A3M8LGQ7_9MICO</name>
<dbReference type="Pfam" id="PF13830">
    <property type="entry name" value="DUF4192"/>
    <property type="match status" value="2"/>
</dbReference>
<protein>
    <submittedName>
        <fullName evidence="1">DUF4192 family protein</fullName>
    </submittedName>
</protein>
<gene>
    <name evidence="1" type="ORF">EEJ31_06780</name>
</gene>
<dbReference type="EMBL" id="RDSR01000008">
    <property type="protein sequence ID" value="RNE63668.1"/>
    <property type="molecule type" value="Genomic_DNA"/>
</dbReference>
<reference evidence="1 2" key="1">
    <citation type="submission" date="2018-11" db="EMBL/GenBank/DDBJ databases">
        <title>Cryobacterium sp. nov., isolated from rhizosphere soil of lettuce.</title>
        <authorList>
            <person name="Wang Y."/>
        </authorList>
    </citation>
    <scope>NUCLEOTIDE SEQUENCE [LARGE SCALE GENOMIC DNA]</scope>
    <source>
        <strain evidence="1 2">NEAU-85</strain>
    </source>
</reference>
<evidence type="ECO:0000313" key="1">
    <source>
        <dbReference type="EMBL" id="RNE63668.1"/>
    </source>
</evidence>